<dbReference type="Gene3D" id="2.180.10.10">
    <property type="entry name" value="RHS repeat-associated core"/>
    <property type="match status" value="1"/>
</dbReference>
<dbReference type="PRINTS" id="PR00394">
    <property type="entry name" value="RHSPROTEIN"/>
</dbReference>
<dbReference type="PANTHER" id="PTHR32305">
    <property type="match status" value="1"/>
</dbReference>
<comment type="similarity">
    <text evidence="1">Belongs to the RHS family.</text>
</comment>
<gene>
    <name evidence="3" type="ORF">DP202_06025</name>
</gene>
<evidence type="ECO:0000313" key="4">
    <source>
        <dbReference type="Proteomes" id="UP000251576"/>
    </source>
</evidence>
<protein>
    <recommendedName>
        <fullName evidence="2">RHS protein conserved region domain-containing protein</fullName>
    </recommendedName>
</protein>
<organism evidence="3 4">
    <name type="scientific">Enterobacter cloacae</name>
    <dbReference type="NCBI Taxonomy" id="550"/>
    <lineage>
        <taxon>Bacteria</taxon>
        <taxon>Pseudomonadati</taxon>
        <taxon>Pseudomonadota</taxon>
        <taxon>Gammaproteobacteria</taxon>
        <taxon>Enterobacterales</taxon>
        <taxon>Enterobacteriaceae</taxon>
        <taxon>Enterobacter</taxon>
        <taxon>Enterobacter cloacae complex</taxon>
    </lineage>
</organism>
<feature type="domain" description="RHS protein conserved region" evidence="2">
    <location>
        <begin position="11"/>
        <end position="46"/>
    </location>
</feature>
<evidence type="ECO:0000313" key="3">
    <source>
        <dbReference type="EMBL" id="RAZ70678.1"/>
    </source>
</evidence>
<sequence length="224" mass="25555">MLCGRETAARVYHYVCDHLGTPLELRDVRGRVVWSAMLRSYGQVLHADTAGINQPLRFQGQYHDAESGLYYNRHRYYDPGVGRYLSPDPVGLDGGLNQYAYVPNPLTWVDPLGLKCREIEQPEWKNHGYKHFPPKSKSWKDIVKSTNTGPAKYTHDVDIKTLEYDVFNTGMVVTNGKPWKVKDIGQVIGASEGKESQWMRVELSANTIHGHPISRDELRRLTTQ</sequence>
<dbReference type="InterPro" id="IPR022385">
    <property type="entry name" value="Rhs_assc_core"/>
</dbReference>
<dbReference type="NCBIfam" id="TIGR03696">
    <property type="entry name" value="Rhs_assc_core"/>
    <property type="match status" value="1"/>
</dbReference>
<dbReference type="Proteomes" id="UP000251576">
    <property type="component" value="Unassembled WGS sequence"/>
</dbReference>
<evidence type="ECO:0000259" key="2">
    <source>
        <dbReference type="Pfam" id="PF03527"/>
    </source>
</evidence>
<proteinExistence type="inferred from homology"/>
<dbReference type="AlphaFoldDB" id="A0A330GE51"/>
<dbReference type="PANTHER" id="PTHR32305:SF15">
    <property type="entry name" value="PROTEIN RHSA-RELATED"/>
    <property type="match status" value="1"/>
</dbReference>
<name>A0A330GE51_ENTCL</name>
<reference evidence="3 4" key="1">
    <citation type="submission" date="2018-06" db="EMBL/GenBank/DDBJ databases">
        <title>ACT-28, a chromosomally-encoded AmpC with carbapenemase activity from Enterobacter kobei.</title>
        <authorList>
            <person name="Jousset A.B."/>
            <person name="Oueslati S."/>
            <person name="Bernabeu S."/>
            <person name="Takissian J."/>
            <person name="Creton E."/>
            <person name="Vogel A."/>
            <person name="Cotellon G."/>
            <person name="Bonnin R.A."/>
            <person name="Dortet L."/>
            <person name="Naas T."/>
        </authorList>
    </citation>
    <scope>NUCLEOTIDE SEQUENCE [LARGE SCALE GENOMIC DNA]</scope>
    <source>
        <strain evidence="3 4">99B3</strain>
    </source>
</reference>
<comment type="caution">
    <text evidence="3">The sequence shown here is derived from an EMBL/GenBank/DDBJ whole genome shotgun (WGS) entry which is preliminary data.</text>
</comment>
<dbReference type="Pfam" id="PF03527">
    <property type="entry name" value="RHS"/>
    <property type="match status" value="1"/>
</dbReference>
<dbReference type="EMBL" id="QMDH01000007">
    <property type="protein sequence ID" value="RAZ70678.1"/>
    <property type="molecule type" value="Genomic_DNA"/>
</dbReference>
<evidence type="ECO:0000256" key="1">
    <source>
        <dbReference type="ARBA" id="ARBA00009455"/>
    </source>
</evidence>
<dbReference type="InterPro" id="IPR050708">
    <property type="entry name" value="T6SS_VgrG/RHS"/>
</dbReference>
<accession>A0A330GE51</accession>
<dbReference type="InterPro" id="IPR001826">
    <property type="entry name" value="RHS"/>
</dbReference>